<dbReference type="PANTHER" id="PTHR35849">
    <property type="entry name" value="BLR2341 PROTEIN"/>
    <property type="match status" value="1"/>
</dbReference>
<protein>
    <submittedName>
        <fullName evidence="2">Anti-anti-sigma regulatory factor</fullName>
    </submittedName>
</protein>
<organism evidence="2 3">
    <name type="scientific">Rehaibacterium terrae</name>
    <dbReference type="NCBI Taxonomy" id="1341696"/>
    <lineage>
        <taxon>Bacteria</taxon>
        <taxon>Pseudomonadati</taxon>
        <taxon>Pseudomonadota</taxon>
        <taxon>Gammaproteobacteria</taxon>
        <taxon>Lysobacterales</taxon>
        <taxon>Lysobacteraceae</taxon>
        <taxon>Rehaibacterium</taxon>
    </lineage>
</organism>
<reference evidence="2 3" key="1">
    <citation type="submission" date="2020-08" db="EMBL/GenBank/DDBJ databases">
        <title>Genomic Encyclopedia of Type Strains, Phase IV (KMG-IV): sequencing the most valuable type-strain genomes for metagenomic binning, comparative biology and taxonomic classification.</title>
        <authorList>
            <person name="Goeker M."/>
        </authorList>
    </citation>
    <scope>NUCLEOTIDE SEQUENCE [LARGE SCALE GENOMIC DNA]</scope>
    <source>
        <strain evidence="2 3">DSM 25897</strain>
    </source>
</reference>
<dbReference type="InterPro" id="IPR058548">
    <property type="entry name" value="MlaB-like_STAS"/>
</dbReference>
<dbReference type="SUPFAM" id="SSF52091">
    <property type="entry name" value="SpoIIaa-like"/>
    <property type="match status" value="1"/>
</dbReference>
<proteinExistence type="predicted"/>
<dbReference type="Proteomes" id="UP000519004">
    <property type="component" value="Unassembled WGS sequence"/>
</dbReference>
<dbReference type="CDD" id="cd07043">
    <property type="entry name" value="STAS_anti-anti-sigma_factors"/>
    <property type="match status" value="1"/>
</dbReference>
<feature type="domain" description="STAS" evidence="1">
    <location>
        <begin position="1"/>
        <end position="97"/>
    </location>
</feature>
<evidence type="ECO:0000259" key="1">
    <source>
        <dbReference type="PROSITE" id="PS50801"/>
    </source>
</evidence>
<evidence type="ECO:0000313" key="3">
    <source>
        <dbReference type="Proteomes" id="UP000519004"/>
    </source>
</evidence>
<dbReference type="InterPro" id="IPR002645">
    <property type="entry name" value="STAS_dom"/>
</dbReference>
<dbReference type="Pfam" id="PF13466">
    <property type="entry name" value="STAS_2"/>
    <property type="match status" value="1"/>
</dbReference>
<dbReference type="InterPro" id="IPR052746">
    <property type="entry name" value="MlaB_ABC_Transporter"/>
</dbReference>
<dbReference type="PROSITE" id="PS50801">
    <property type="entry name" value="STAS"/>
    <property type="match status" value="1"/>
</dbReference>
<gene>
    <name evidence="2" type="ORF">HNQ58_002540</name>
</gene>
<dbReference type="InterPro" id="IPR036513">
    <property type="entry name" value="STAS_dom_sf"/>
</dbReference>
<comment type="caution">
    <text evidence="2">The sequence shown here is derived from an EMBL/GenBank/DDBJ whole genome shotgun (WGS) entry which is preliminary data.</text>
</comment>
<keyword evidence="3" id="KW-1185">Reference proteome</keyword>
<name>A0A7W7Y2G4_9GAMM</name>
<dbReference type="Gene3D" id="3.30.750.24">
    <property type="entry name" value="STAS domain"/>
    <property type="match status" value="1"/>
</dbReference>
<dbReference type="PANTHER" id="PTHR35849:SF2">
    <property type="entry name" value="BLR2341 PROTEIN"/>
    <property type="match status" value="1"/>
</dbReference>
<evidence type="ECO:0000313" key="2">
    <source>
        <dbReference type="EMBL" id="MBB5016618.1"/>
    </source>
</evidence>
<accession>A0A7W7Y2G4</accession>
<dbReference type="EMBL" id="JACHHX010000024">
    <property type="protein sequence ID" value="MBB5016618.1"/>
    <property type="molecule type" value="Genomic_DNA"/>
</dbReference>
<sequence>MPAIALASDLGIEQSAELKAALAPHLASKRPVVVDGAGVQRIHSASLQLLCAFCRDRQAAGRKTRLENPSPALRDAARILALTSVLGLSDSPETPHE</sequence>
<dbReference type="RefSeq" id="WP_183949282.1">
    <property type="nucleotide sequence ID" value="NZ_JACHHX010000024.1"/>
</dbReference>
<dbReference type="AlphaFoldDB" id="A0A7W7Y2G4"/>